<sequence>MVDVEALSVGEQWTFAALQGIVNRERPTLYLVGVRGAQDFEVDPSAERWLADVIDVPHEKVSPDGALDRQLDRTEGMVVWDPKVPTRAYR</sequence>
<protein>
    <recommendedName>
        <fullName evidence="1">GxGYxYP putative glycoside hydrolase first N-terminal domain-containing protein</fullName>
    </recommendedName>
</protein>
<dbReference type="Pfam" id="PF16216">
    <property type="entry name" value="GxGYxYP_N"/>
    <property type="match status" value="1"/>
</dbReference>
<dbReference type="OrthoDB" id="3799094at2"/>
<dbReference type="EMBL" id="CANL01000003">
    <property type="protein sequence ID" value="CCM62342.1"/>
    <property type="molecule type" value="Genomic_DNA"/>
</dbReference>
<proteinExistence type="predicted"/>
<dbReference type="AlphaFoldDB" id="R4Z179"/>
<comment type="caution">
    <text evidence="2">The sequence shown here is derived from an EMBL/GenBank/DDBJ whole genome shotgun (WGS) entry which is preliminary data.</text>
</comment>
<dbReference type="HOGENOM" id="CLU_2435391_0_0_11"/>
<dbReference type="InterPro" id="IPR032626">
    <property type="entry name" value="GxGYxYP_N_1st"/>
</dbReference>
<dbReference type="RefSeq" id="WP_012223673.1">
    <property type="nucleotide sequence ID" value="NZ_HG422565.1"/>
</dbReference>
<evidence type="ECO:0000313" key="3">
    <source>
        <dbReference type="Proteomes" id="UP000018291"/>
    </source>
</evidence>
<evidence type="ECO:0000313" key="2">
    <source>
        <dbReference type="EMBL" id="CCM62342.1"/>
    </source>
</evidence>
<keyword evidence="3" id="KW-1185">Reference proteome</keyword>
<gene>
    <name evidence="2" type="ORF">BN381_110008</name>
</gene>
<organism evidence="2 3">
    <name type="scientific">Candidatus Neomicrothrix parvicella RN1</name>
    <dbReference type="NCBI Taxonomy" id="1229780"/>
    <lineage>
        <taxon>Bacteria</taxon>
        <taxon>Bacillati</taxon>
        <taxon>Actinomycetota</taxon>
        <taxon>Acidimicrobiia</taxon>
        <taxon>Acidimicrobiales</taxon>
        <taxon>Microthrixaceae</taxon>
        <taxon>Candidatus Neomicrothrix</taxon>
    </lineage>
</organism>
<name>R4Z179_9ACTN</name>
<dbReference type="STRING" id="1229780.BN381_110008"/>
<dbReference type="Proteomes" id="UP000018291">
    <property type="component" value="Unassembled WGS sequence"/>
</dbReference>
<reference evidence="2 3" key="1">
    <citation type="journal article" date="2013" name="ISME J.">
        <title>Metabolic model for the filamentous 'Candidatus Microthrix parvicella' based on genomic and metagenomic analyses.</title>
        <authorList>
            <person name="Jon McIlroy S."/>
            <person name="Kristiansen R."/>
            <person name="Albertsen M."/>
            <person name="Michael Karst S."/>
            <person name="Rossetti S."/>
            <person name="Lund Nielsen J."/>
            <person name="Tandoi V."/>
            <person name="James Seviour R."/>
            <person name="Nielsen P.H."/>
        </authorList>
    </citation>
    <scope>NUCLEOTIDE SEQUENCE [LARGE SCALE GENOMIC DNA]</scope>
    <source>
        <strain evidence="2 3">RN1</strain>
    </source>
</reference>
<evidence type="ECO:0000259" key="1">
    <source>
        <dbReference type="Pfam" id="PF16216"/>
    </source>
</evidence>
<feature type="domain" description="GxGYxYP putative glycoside hydrolase first N-terminal" evidence="1">
    <location>
        <begin position="2"/>
        <end position="52"/>
    </location>
</feature>
<accession>R4Z179</accession>